<proteinExistence type="predicted"/>
<keyword evidence="2" id="KW-0443">Lipid metabolism</keyword>
<evidence type="ECO:0000313" key="4">
    <source>
        <dbReference type="EMBL" id="BBL70417.1"/>
    </source>
</evidence>
<evidence type="ECO:0000256" key="2">
    <source>
        <dbReference type="ARBA" id="ARBA00023098"/>
    </source>
</evidence>
<dbReference type="GO" id="GO:0016746">
    <property type="term" value="F:acyltransferase activity"/>
    <property type="evidence" value="ECO:0007669"/>
    <property type="project" value="UniProtKB-KW"/>
</dbReference>
<dbReference type="AlphaFoldDB" id="A0A8D4VMW0"/>
<dbReference type="PANTHER" id="PTHR37323">
    <property type="entry name" value="GCN5-RELATED N-ACETYLTRANSFERASE"/>
    <property type="match status" value="1"/>
</dbReference>
<dbReference type="KEGG" id="moz:MoryE10_10230"/>
<dbReference type="Proteomes" id="UP000824988">
    <property type="component" value="Chromosome"/>
</dbReference>
<evidence type="ECO:0000256" key="3">
    <source>
        <dbReference type="ARBA" id="ARBA00023315"/>
    </source>
</evidence>
<keyword evidence="1" id="KW-0808">Transferase</keyword>
<dbReference type="EMBL" id="AP019782">
    <property type="protein sequence ID" value="BBL70417.1"/>
    <property type="molecule type" value="Genomic_DNA"/>
</dbReference>
<evidence type="ECO:0008006" key="6">
    <source>
        <dbReference type="Google" id="ProtNLM"/>
    </source>
</evidence>
<dbReference type="PANTHER" id="PTHR37323:SF1">
    <property type="entry name" value="L-ORNITHINE N(ALPHA)-ACYLTRANSFERASE"/>
    <property type="match status" value="1"/>
</dbReference>
<dbReference type="InterPro" id="IPR052351">
    <property type="entry name" value="Ornithine_N-alpha-AT"/>
</dbReference>
<accession>A0A8D4VMW0</accession>
<gene>
    <name evidence="4" type="ORF">MoryE10_10230</name>
</gene>
<keyword evidence="3" id="KW-0012">Acyltransferase</keyword>
<name>A0A8D4VMW0_9GAMM</name>
<dbReference type="RefSeq" id="WP_221048414.1">
    <property type="nucleotide sequence ID" value="NZ_AP019782.1"/>
</dbReference>
<protein>
    <recommendedName>
        <fullName evidence="6">Hemolysin</fullName>
    </recommendedName>
</protein>
<sequence length="266" mass="29349">MPSLAAAQDAISVARPRRFEAIVTRDPALVRAAQKLRYRVFVEEMGAVIHTPHYGLDWDEIDDHCDHLIVIDNQTGAIVGTTRLLNDRQAKRLGRYYSEGEFGLEGVLGLEGRFLEIGRTCVDRNVRGGAVLTCLWGVLADYAAAGGYDYLMGCASIPAGPSGFAVEAVYQQLAAEQLGPASLNVQPRLPVPEDMRCQRDECGIPPLLKTYLRLGAWICGEPCWDPDFKVMDLFVLLPLSRMQARYERHYLSQRANEPGGTIAALA</sequence>
<dbReference type="GO" id="GO:0006629">
    <property type="term" value="P:lipid metabolic process"/>
    <property type="evidence" value="ECO:0007669"/>
    <property type="project" value="UniProtKB-KW"/>
</dbReference>
<evidence type="ECO:0000256" key="1">
    <source>
        <dbReference type="ARBA" id="ARBA00022679"/>
    </source>
</evidence>
<organism evidence="4 5">
    <name type="scientific">Methylogaea oryzae</name>
    <dbReference type="NCBI Taxonomy" id="1295382"/>
    <lineage>
        <taxon>Bacteria</taxon>
        <taxon>Pseudomonadati</taxon>
        <taxon>Pseudomonadota</taxon>
        <taxon>Gammaproteobacteria</taxon>
        <taxon>Methylococcales</taxon>
        <taxon>Methylococcaceae</taxon>
        <taxon>Methylogaea</taxon>
    </lineage>
</organism>
<dbReference type="Pfam" id="PF13444">
    <property type="entry name" value="Acetyltransf_5"/>
    <property type="match status" value="1"/>
</dbReference>
<reference evidence="4" key="1">
    <citation type="submission" date="2019-06" db="EMBL/GenBank/DDBJ databases">
        <title>Complete genome sequence of Methylogaea oryzae strain JCM16910.</title>
        <authorList>
            <person name="Asakawa S."/>
        </authorList>
    </citation>
    <scope>NUCLEOTIDE SEQUENCE</scope>
    <source>
        <strain evidence="4">E10</strain>
    </source>
</reference>
<evidence type="ECO:0000313" key="5">
    <source>
        <dbReference type="Proteomes" id="UP000824988"/>
    </source>
</evidence>
<keyword evidence="5" id="KW-1185">Reference proteome</keyword>